<keyword evidence="1" id="KW-0732">Signal</keyword>
<name>A0ABT0KMM5_9GAMM</name>
<feature type="signal peptide" evidence="1">
    <location>
        <begin position="1"/>
        <end position="20"/>
    </location>
</feature>
<comment type="caution">
    <text evidence="2">The sequence shown here is derived from an EMBL/GenBank/DDBJ whole genome shotgun (WGS) entry which is preliminary data.</text>
</comment>
<sequence>MKIGVSLAILLLTFSNSVVADCKSEIADRLEADLNLTYQKFDQTNDSGFRLLEASGCYAEAASLIKAFIKHNNSKENALIWHLAQMEGFAGNYEQAITHAKSVLIDNEDLSNFPMHWNDFVLGNIAFWSKNEQSLKKHIDNIQINSGFKPNKINLKYLSKLLANFDSSYREALL</sequence>
<reference evidence="2 3" key="1">
    <citation type="submission" date="2022-01" db="EMBL/GenBank/DDBJ databases">
        <title>Whole genome-based taxonomy of the Shewanellaceae.</title>
        <authorList>
            <person name="Martin-Rodriguez A.J."/>
        </authorList>
    </citation>
    <scope>NUCLEOTIDE SEQUENCE [LARGE SCALE GENOMIC DNA]</scope>
    <source>
        <strain evidence="2 3">DSM 24955</strain>
    </source>
</reference>
<evidence type="ECO:0000313" key="2">
    <source>
        <dbReference type="EMBL" id="MCL1044964.1"/>
    </source>
</evidence>
<dbReference type="EMBL" id="JAKIKU010000003">
    <property type="protein sequence ID" value="MCL1044964.1"/>
    <property type="molecule type" value="Genomic_DNA"/>
</dbReference>
<proteinExistence type="predicted"/>
<evidence type="ECO:0000313" key="3">
    <source>
        <dbReference type="Proteomes" id="UP001202134"/>
    </source>
</evidence>
<accession>A0ABT0KMM5</accession>
<gene>
    <name evidence="2" type="ORF">L2737_06425</name>
</gene>
<keyword evidence="3" id="KW-1185">Reference proteome</keyword>
<dbReference type="RefSeq" id="WP_248955181.1">
    <property type="nucleotide sequence ID" value="NZ_JAKIKU010000003.1"/>
</dbReference>
<protein>
    <recommendedName>
        <fullName evidence="4">Tetratricopeptide repeat protein</fullName>
    </recommendedName>
</protein>
<organism evidence="2 3">
    <name type="scientific">Shewanella electrodiphila</name>
    <dbReference type="NCBI Taxonomy" id="934143"/>
    <lineage>
        <taxon>Bacteria</taxon>
        <taxon>Pseudomonadati</taxon>
        <taxon>Pseudomonadota</taxon>
        <taxon>Gammaproteobacteria</taxon>
        <taxon>Alteromonadales</taxon>
        <taxon>Shewanellaceae</taxon>
        <taxon>Shewanella</taxon>
    </lineage>
</organism>
<evidence type="ECO:0008006" key="4">
    <source>
        <dbReference type="Google" id="ProtNLM"/>
    </source>
</evidence>
<dbReference type="Proteomes" id="UP001202134">
    <property type="component" value="Unassembled WGS sequence"/>
</dbReference>
<feature type="chain" id="PRO_5046586533" description="Tetratricopeptide repeat protein" evidence="1">
    <location>
        <begin position="21"/>
        <end position="174"/>
    </location>
</feature>
<evidence type="ECO:0000256" key="1">
    <source>
        <dbReference type="SAM" id="SignalP"/>
    </source>
</evidence>